<dbReference type="Pfam" id="PF02770">
    <property type="entry name" value="Acyl-CoA_dh_M"/>
    <property type="match status" value="1"/>
</dbReference>
<dbReference type="Pfam" id="PF00441">
    <property type="entry name" value="Acyl-CoA_dh_1"/>
    <property type="match status" value="1"/>
</dbReference>
<evidence type="ECO:0000256" key="2">
    <source>
        <dbReference type="ARBA" id="ARBA00009347"/>
    </source>
</evidence>
<feature type="domain" description="Acyl-CoA oxidase/dehydrogenase middle" evidence="8">
    <location>
        <begin position="165"/>
        <end position="261"/>
    </location>
</feature>
<dbReference type="InterPro" id="IPR046373">
    <property type="entry name" value="Acyl-CoA_Oxase/DH_mid-dom_sf"/>
</dbReference>
<evidence type="ECO:0000259" key="8">
    <source>
        <dbReference type="Pfam" id="PF02770"/>
    </source>
</evidence>
<dbReference type="InterPro" id="IPR036250">
    <property type="entry name" value="AcylCo_DH-like_C"/>
</dbReference>
<organism evidence="10 11">
    <name type="scientific">Corynebacterium efficiens (strain DSM 44549 / YS-314 / AJ 12310 / JCM 11189 / NBRC 100395)</name>
    <dbReference type="NCBI Taxonomy" id="196164"/>
    <lineage>
        <taxon>Bacteria</taxon>
        <taxon>Bacillati</taxon>
        <taxon>Actinomycetota</taxon>
        <taxon>Actinomycetes</taxon>
        <taxon>Mycobacteriales</taxon>
        <taxon>Corynebacteriaceae</taxon>
        <taxon>Corynebacterium</taxon>
    </lineage>
</organism>
<keyword evidence="11" id="KW-1185">Reference proteome</keyword>
<keyword evidence="5" id="KW-0560">Oxidoreductase</keyword>
<dbReference type="SUPFAM" id="SSF56645">
    <property type="entry name" value="Acyl-CoA dehydrogenase NM domain-like"/>
    <property type="match status" value="1"/>
</dbReference>
<reference evidence="10 11" key="1">
    <citation type="journal article" date="2003" name="Genome Res.">
        <title>Comparative complete genome sequence analysis of the amino acid replacements responsible for the thermostability of Corynebacterium efficiens.</title>
        <authorList>
            <person name="Nishio Y."/>
            <person name="Nakamura Y."/>
            <person name="Kawarabayasi Y."/>
            <person name="Usuda Y."/>
            <person name="Kimura E."/>
            <person name="Sugimoto S."/>
            <person name="Matsui K."/>
            <person name="Yamagishi A."/>
            <person name="Kikuchi H."/>
            <person name="Ikeo K."/>
            <person name="Gojobori T."/>
        </authorList>
    </citation>
    <scope>NUCLEOTIDE SEQUENCE [LARGE SCALE GENOMIC DNA]</scope>
    <source>
        <strain evidence="11">DSM 44549 / YS-314 / AJ 12310 / JCM 11189 / NBRC 100395</strain>
    </source>
</reference>
<dbReference type="Pfam" id="PF02771">
    <property type="entry name" value="Acyl-CoA_dh_N"/>
    <property type="match status" value="1"/>
</dbReference>
<dbReference type="InterPro" id="IPR006089">
    <property type="entry name" value="Acyl-CoA_DH_CS"/>
</dbReference>
<dbReference type="PROSITE" id="PS00073">
    <property type="entry name" value="ACYL_COA_DH_2"/>
    <property type="match status" value="1"/>
</dbReference>
<evidence type="ECO:0000256" key="6">
    <source>
        <dbReference type="SAM" id="MobiDB-lite"/>
    </source>
</evidence>
<dbReference type="InterPro" id="IPR013786">
    <property type="entry name" value="AcylCoA_DH/ox_N"/>
</dbReference>
<dbReference type="InterPro" id="IPR006091">
    <property type="entry name" value="Acyl-CoA_Oxase/DH_mid-dom"/>
</dbReference>
<dbReference type="SUPFAM" id="SSF47203">
    <property type="entry name" value="Acyl-CoA dehydrogenase C-terminal domain-like"/>
    <property type="match status" value="1"/>
</dbReference>
<dbReference type="eggNOG" id="COG1960">
    <property type="taxonomic scope" value="Bacteria"/>
</dbReference>
<evidence type="ECO:0000313" key="11">
    <source>
        <dbReference type="Proteomes" id="UP000001409"/>
    </source>
</evidence>
<dbReference type="InterPro" id="IPR009075">
    <property type="entry name" value="AcylCo_DH/oxidase_C"/>
</dbReference>
<dbReference type="PANTHER" id="PTHR43188:SF1">
    <property type="entry name" value="ACYL-COA DEHYDROGENASE"/>
    <property type="match status" value="1"/>
</dbReference>
<evidence type="ECO:0000313" key="10">
    <source>
        <dbReference type="EMBL" id="BAC17134.1"/>
    </source>
</evidence>
<feature type="domain" description="Acyl-CoA dehydrogenase/oxidase N-terminal" evidence="9">
    <location>
        <begin position="51"/>
        <end position="159"/>
    </location>
</feature>
<sequence>MARVGTPTPPQPRSLPSSTTIHTEMPMPTGQLSADVVEHADYLLLDADFTQGERVLRDQVRAFGKEHILPIINDYWERAEFPYEILEPLAGLGLAGTVIKGYGCPGLSRLENGIVSRELGRIDGSICTFFGVHSGLSMGSINILGSEEQRRRWLPDMAKFRKTGAFALTEPNHGSDSVSLETSARREGDSWVLNGHKRWIGNGHAGDIIVVYARDEADQQVKAFVVEKQRNGEYPPGYRAEVITGKTGKRAILQGDIVIDNLRIPEENRLTNCHSFKDVNRVLAATRGGVAWESTGHAMAGFELAAQYALQRHQFGSPIASYQLVQTKLAHMLADVVENQLLCVRMAELQERGEFSTPMASLTKMTTAKNALSICREARDMMGGNGLLLNNHIARHMTDMEVSYTYEGTDSIQALIVGRDITGISAFTHSRK</sequence>
<evidence type="ECO:0000259" key="7">
    <source>
        <dbReference type="Pfam" id="PF00441"/>
    </source>
</evidence>
<protein>
    <submittedName>
        <fullName evidence="10">Putative acyl-CoA dehydrogenase</fullName>
    </submittedName>
</protein>
<feature type="region of interest" description="Disordered" evidence="6">
    <location>
        <begin position="1"/>
        <end position="27"/>
    </location>
</feature>
<dbReference type="AlphaFoldDB" id="Q8FSQ8"/>
<dbReference type="InterPro" id="IPR037069">
    <property type="entry name" value="AcylCoA_DH/ox_N_sf"/>
</dbReference>
<dbReference type="InterPro" id="IPR009100">
    <property type="entry name" value="AcylCoA_DH/oxidase_NM_dom_sf"/>
</dbReference>
<name>Q8FSQ8_COREF</name>
<dbReference type="Gene3D" id="1.20.140.10">
    <property type="entry name" value="Butyryl-CoA Dehydrogenase, subunit A, domain 3"/>
    <property type="match status" value="1"/>
</dbReference>
<feature type="domain" description="Acyl-CoA dehydrogenase/oxidase C-terminal" evidence="7">
    <location>
        <begin position="279"/>
        <end position="421"/>
    </location>
</feature>
<dbReference type="GO" id="GO:0003995">
    <property type="term" value="F:acyl-CoA dehydrogenase activity"/>
    <property type="evidence" value="ECO:0007669"/>
    <property type="project" value="InterPro"/>
</dbReference>
<dbReference type="Gene3D" id="2.40.110.10">
    <property type="entry name" value="Butyryl-CoA Dehydrogenase, subunit A, domain 2"/>
    <property type="match status" value="1"/>
</dbReference>
<accession>Q8FSQ8</accession>
<keyword evidence="3 5" id="KW-0285">Flavoprotein</keyword>
<comment type="cofactor">
    <cofactor evidence="1 5">
        <name>FAD</name>
        <dbReference type="ChEBI" id="CHEBI:57692"/>
    </cofactor>
</comment>
<keyword evidence="4 5" id="KW-0274">FAD</keyword>
<dbReference type="EMBL" id="BA000035">
    <property type="protein sequence ID" value="BAC17134.1"/>
    <property type="molecule type" value="Genomic_DNA"/>
</dbReference>
<comment type="similarity">
    <text evidence="2 5">Belongs to the acyl-CoA dehydrogenase family.</text>
</comment>
<evidence type="ECO:0000256" key="4">
    <source>
        <dbReference type="ARBA" id="ARBA00022827"/>
    </source>
</evidence>
<evidence type="ECO:0000256" key="5">
    <source>
        <dbReference type="RuleBase" id="RU362125"/>
    </source>
</evidence>
<evidence type="ECO:0000256" key="1">
    <source>
        <dbReference type="ARBA" id="ARBA00001974"/>
    </source>
</evidence>
<dbReference type="Gene3D" id="1.10.540.10">
    <property type="entry name" value="Acyl-CoA dehydrogenase/oxidase, N-terminal domain"/>
    <property type="match status" value="1"/>
</dbReference>
<evidence type="ECO:0000259" key="9">
    <source>
        <dbReference type="Pfam" id="PF02771"/>
    </source>
</evidence>
<dbReference type="InterPro" id="IPR045008">
    <property type="entry name" value="ACX4-like"/>
</dbReference>
<dbReference type="GO" id="GO:0050660">
    <property type="term" value="F:flavin adenine dinucleotide binding"/>
    <property type="evidence" value="ECO:0007669"/>
    <property type="project" value="InterPro"/>
</dbReference>
<dbReference type="KEGG" id="cef:CE0324"/>
<proteinExistence type="inferred from homology"/>
<dbReference type="Proteomes" id="UP000001409">
    <property type="component" value="Chromosome"/>
</dbReference>
<evidence type="ECO:0000256" key="3">
    <source>
        <dbReference type="ARBA" id="ARBA00022630"/>
    </source>
</evidence>
<dbReference type="STRING" id="196164.gene:10740722"/>
<dbReference type="PANTHER" id="PTHR43188">
    <property type="entry name" value="ACYL-COENZYME A OXIDASE"/>
    <property type="match status" value="1"/>
</dbReference>
<dbReference type="GO" id="GO:0006635">
    <property type="term" value="P:fatty acid beta-oxidation"/>
    <property type="evidence" value="ECO:0007669"/>
    <property type="project" value="InterPro"/>
</dbReference>
<dbReference type="HOGENOM" id="CLU_018204_8_2_11"/>